<sequence length="380" mass="40203">MTDTQAILDRLVAFPSVCGQSNERMIDWIASHLVAGGARVRRIPGDRPGAFSLFASIGPDAPSGIVLSAHSDVVPVAGQAWSSDPFVLTRRQDRLHGRGTSDMKGFLACMLTAAGKAAARPLLRPLHLAISYDEELGCLGVRSLLAALQVDGGVQAMGCIVGEPTEMEVAVAHKGKIAFRIVCQGEAAHSANPFLGTNAIVLAARMVDQLTQLQDHIRLTEPRDARFAVPFSTVQAGLIEGGTALNIVPDHCVVTAEMRLLPGQDGSACLAWLDEAARRVKAEAGQGVIRIEVANAYPGLDSSAETEIGLLGLREAGRNNPGVIDFGTEAGLFAQVLGLPCIVCGPGSISRAHKADEYITIQELAQGDRFLEGILDRLCY</sequence>
<keyword evidence="5" id="KW-0028">Amino-acid biosynthesis</keyword>
<evidence type="ECO:0000256" key="1">
    <source>
        <dbReference type="ARBA" id="ARBA00001947"/>
    </source>
</evidence>
<dbReference type="EC" id="3.5.1.16" evidence="11"/>
<evidence type="ECO:0000313" key="12">
    <source>
        <dbReference type="Proteomes" id="UP000589085"/>
    </source>
</evidence>
<dbReference type="InterPro" id="IPR010169">
    <property type="entry name" value="AcOrn-deacetyl"/>
</dbReference>
<evidence type="ECO:0000256" key="7">
    <source>
        <dbReference type="ARBA" id="ARBA00022801"/>
    </source>
</evidence>
<evidence type="ECO:0000256" key="2">
    <source>
        <dbReference type="ARBA" id="ARBA00005691"/>
    </source>
</evidence>
<dbReference type="NCBIfam" id="NF005710">
    <property type="entry name" value="PRK07522.1"/>
    <property type="match status" value="1"/>
</dbReference>
<dbReference type="CDD" id="cd03894">
    <property type="entry name" value="M20_ArgE"/>
    <property type="match status" value="1"/>
</dbReference>
<keyword evidence="3" id="KW-0963">Cytoplasm</keyword>
<keyword evidence="6" id="KW-0479">Metal-binding</keyword>
<evidence type="ECO:0000256" key="8">
    <source>
        <dbReference type="ARBA" id="ARBA00022833"/>
    </source>
</evidence>
<dbReference type="GO" id="GO:0046872">
    <property type="term" value="F:metal ion binding"/>
    <property type="evidence" value="ECO:0007669"/>
    <property type="project" value="UniProtKB-KW"/>
</dbReference>
<dbReference type="PROSITE" id="PS00759">
    <property type="entry name" value="ARGE_DAPE_CPG2_2"/>
    <property type="match status" value="1"/>
</dbReference>
<keyword evidence="8" id="KW-0862">Zinc</keyword>
<feature type="domain" description="Peptidase M20 dimerisation" evidence="10">
    <location>
        <begin position="171"/>
        <end position="281"/>
    </location>
</feature>
<dbReference type="Pfam" id="PF01546">
    <property type="entry name" value="Peptidase_M20"/>
    <property type="match status" value="1"/>
</dbReference>
<dbReference type="GO" id="GO:0008777">
    <property type="term" value="F:acetylornithine deacetylase activity"/>
    <property type="evidence" value="ECO:0007669"/>
    <property type="project" value="UniProtKB-EC"/>
</dbReference>
<comment type="similarity">
    <text evidence="2">Belongs to the peptidase M20A family. ArgE subfamily.</text>
</comment>
<dbReference type="Pfam" id="PF07687">
    <property type="entry name" value="M20_dimer"/>
    <property type="match status" value="1"/>
</dbReference>
<dbReference type="EMBL" id="JABEQJ010000027">
    <property type="protein sequence ID" value="MBB2161938.1"/>
    <property type="molecule type" value="Genomic_DNA"/>
</dbReference>
<evidence type="ECO:0000256" key="3">
    <source>
        <dbReference type="ARBA" id="ARBA00022490"/>
    </source>
</evidence>
<comment type="caution">
    <text evidence="11">The sequence shown here is derived from an EMBL/GenBank/DDBJ whole genome shotgun (WGS) entry which is preliminary data.</text>
</comment>
<dbReference type="InterPro" id="IPR036264">
    <property type="entry name" value="Bact_exopeptidase_dim_dom"/>
</dbReference>
<evidence type="ECO:0000313" key="11">
    <source>
        <dbReference type="EMBL" id="MBB2161938.1"/>
    </source>
</evidence>
<keyword evidence="9" id="KW-0170">Cobalt</keyword>
<dbReference type="AlphaFoldDB" id="A0A7W4NSB6"/>
<keyword evidence="7 11" id="KW-0378">Hydrolase</keyword>
<dbReference type="Proteomes" id="UP000589085">
    <property type="component" value="Unassembled WGS sequence"/>
</dbReference>
<protein>
    <submittedName>
        <fullName evidence="11">Acetylornithine deacetylase</fullName>
        <ecNumber evidence="11">3.5.1.16</ecNumber>
    </submittedName>
</protein>
<dbReference type="RefSeq" id="WP_182998761.1">
    <property type="nucleotide sequence ID" value="NZ_JABEQJ010000027.1"/>
</dbReference>
<comment type="cofactor">
    <cofactor evidence="1">
        <name>Zn(2+)</name>
        <dbReference type="ChEBI" id="CHEBI:29105"/>
    </cofactor>
</comment>
<accession>A0A7W4NSB6</accession>
<dbReference type="InterPro" id="IPR001261">
    <property type="entry name" value="ArgE/DapE_CS"/>
</dbReference>
<evidence type="ECO:0000256" key="5">
    <source>
        <dbReference type="ARBA" id="ARBA00022605"/>
    </source>
</evidence>
<proteinExistence type="inferred from homology"/>
<dbReference type="Gene3D" id="3.40.630.10">
    <property type="entry name" value="Zn peptidases"/>
    <property type="match status" value="1"/>
</dbReference>
<evidence type="ECO:0000259" key="10">
    <source>
        <dbReference type="Pfam" id="PF07687"/>
    </source>
</evidence>
<dbReference type="Gene3D" id="3.30.70.360">
    <property type="match status" value="1"/>
</dbReference>
<dbReference type="InterPro" id="IPR011650">
    <property type="entry name" value="Peptidase_M20_dimer"/>
</dbReference>
<organism evidence="11 12">
    <name type="scientific">Gluconacetobacter sacchari</name>
    <dbReference type="NCBI Taxonomy" id="92759"/>
    <lineage>
        <taxon>Bacteria</taxon>
        <taxon>Pseudomonadati</taxon>
        <taxon>Pseudomonadota</taxon>
        <taxon>Alphaproteobacteria</taxon>
        <taxon>Acetobacterales</taxon>
        <taxon>Acetobacteraceae</taxon>
        <taxon>Gluconacetobacter</taxon>
    </lineage>
</organism>
<reference evidence="11 12" key="1">
    <citation type="submission" date="2020-04" db="EMBL/GenBank/DDBJ databases">
        <title>Description of novel Gluconacetobacter.</title>
        <authorList>
            <person name="Sombolestani A."/>
        </authorList>
    </citation>
    <scope>NUCLEOTIDE SEQUENCE [LARGE SCALE GENOMIC DNA]</scope>
    <source>
        <strain evidence="11 12">LMG 19747</strain>
    </source>
</reference>
<dbReference type="PANTHER" id="PTHR43808:SF31">
    <property type="entry name" value="N-ACETYL-L-CITRULLINE DEACETYLASE"/>
    <property type="match status" value="1"/>
</dbReference>
<dbReference type="InterPro" id="IPR002933">
    <property type="entry name" value="Peptidase_M20"/>
</dbReference>
<gene>
    <name evidence="11" type="primary">argE</name>
    <name evidence="11" type="ORF">HLH48_17520</name>
</gene>
<evidence type="ECO:0000256" key="4">
    <source>
        <dbReference type="ARBA" id="ARBA00022571"/>
    </source>
</evidence>
<dbReference type="GO" id="GO:0006526">
    <property type="term" value="P:L-arginine biosynthetic process"/>
    <property type="evidence" value="ECO:0007669"/>
    <property type="project" value="UniProtKB-KW"/>
</dbReference>
<name>A0A7W4NSB6_9PROT</name>
<dbReference type="SUPFAM" id="SSF55031">
    <property type="entry name" value="Bacterial exopeptidase dimerisation domain"/>
    <property type="match status" value="1"/>
</dbReference>
<dbReference type="SUPFAM" id="SSF53187">
    <property type="entry name" value="Zn-dependent exopeptidases"/>
    <property type="match status" value="1"/>
</dbReference>
<evidence type="ECO:0000256" key="9">
    <source>
        <dbReference type="ARBA" id="ARBA00023285"/>
    </source>
</evidence>
<dbReference type="PANTHER" id="PTHR43808">
    <property type="entry name" value="ACETYLORNITHINE DEACETYLASE"/>
    <property type="match status" value="1"/>
</dbReference>
<dbReference type="InterPro" id="IPR050072">
    <property type="entry name" value="Peptidase_M20A"/>
</dbReference>
<keyword evidence="4" id="KW-0055">Arginine biosynthesis</keyword>
<dbReference type="NCBIfam" id="TIGR01892">
    <property type="entry name" value="AcOrn-deacetyl"/>
    <property type="match status" value="1"/>
</dbReference>
<evidence type="ECO:0000256" key="6">
    <source>
        <dbReference type="ARBA" id="ARBA00022723"/>
    </source>
</evidence>